<dbReference type="OrthoDB" id="5977855at2759"/>
<dbReference type="AlphaFoldDB" id="A0A6A4XAF1"/>
<keyword evidence="3" id="KW-0732">Signal</keyword>
<dbReference type="Proteomes" id="UP000440578">
    <property type="component" value="Unassembled WGS sequence"/>
</dbReference>
<comment type="caution">
    <text evidence="4">The sequence shown here is derived from an EMBL/GenBank/DDBJ whole genome shotgun (WGS) entry which is preliminary data.</text>
</comment>
<protein>
    <recommendedName>
        <fullName evidence="6">CUB domain-containing protein</fullName>
    </recommendedName>
</protein>
<evidence type="ECO:0008006" key="6">
    <source>
        <dbReference type="Google" id="ProtNLM"/>
    </source>
</evidence>
<keyword evidence="5" id="KW-1185">Reference proteome</keyword>
<name>A0A6A4XAF1_AMPAM</name>
<feature type="region of interest" description="Disordered" evidence="1">
    <location>
        <begin position="388"/>
        <end position="473"/>
    </location>
</feature>
<evidence type="ECO:0000256" key="1">
    <source>
        <dbReference type="SAM" id="MobiDB-lite"/>
    </source>
</evidence>
<keyword evidence="2" id="KW-0472">Membrane</keyword>
<keyword evidence="2" id="KW-1133">Transmembrane helix</keyword>
<keyword evidence="2" id="KW-0812">Transmembrane</keyword>
<sequence length="473" mass="52413">MTIPRCPRLGLLETLALMMLMSSTVTSMMEEKLSGLPDLPEPVDTATNQPAPPTPKQTESKAGPILIKDQGIMPLHKDDMVLTFYLTVLNNGGGPLELRAEMKLCCQHFSVQDAECESMVLIGGYMGILTPGHTTNITLLYPNLYIYNRVGECEITIRYNDHSFQHTVQFNTTVSRYGPVSAVMEDYYSLYDVSSCVSVDQDPLNACAAVNCFHKYNGHRNYFNPSKLRCTPVPRCDSAKPQNPGALPTMAYVPESNQCRQLMSALTEEDLQFFHDSAKGEVLRFDKNRPQKVECHHGRPDDDLWCVCDRGWMSSHLDRASAQAPPPVYHMCNIKVVRPADELAQNRAASNWLFTLAIGSVIVGVVCIALSLYCVQWWMDRRHRSAKATSEELAPLTGTADSLSPRGEDTGRSSGASDLSRRRPTGFEPRASPSVTRRPSADGAKSVRIASQPTVYEREDTLTPSDLTQSGTQ</sequence>
<evidence type="ECO:0000256" key="2">
    <source>
        <dbReference type="SAM" id="Phobius"/>
    </source>
</evidence>
<accession>A0A6A4XAF1</accession>
<feature type="region of interest" description="Disordered" evidence="1">
    <location>
        <begin position="31"/>
        <end position="63"/>
    </location>
</feature>
<feature type="signal peptide" evidence="3">
    <location>
        <begin position="1"/>
        <end position="27"/>
    </location>
</feature>
<dbReference type="EMBL" id="VIIS01000017">
    <property type="protein sequence ID" value="KAF0314489.1"/>
    <property type="molecule type" value="Genomic_DNA"/>
</dbReference>
<evidence type="ECO:0000313" key="5">
    <source>
        <dbReference type="Proteomes" id="UP000440578"/>
    </source>
</evidence>
<reference evidence="4 5" key="1">
    <citation type="submission" date="2019-07" db="EMBL/GenBank/DDBJ databases">
        <title>Draft genome assembly of a fouling barnacle, Amphibalanus amphitrite (Darwin, 1854): The first reference genome for Thecostraca.</title>
        <authorList>
            <person name="Kim W."/>
        </authorList>
    </citation>
    <scope>NUCLEOTIDE SEQUENCE [LARGE SCALE GENOMIC DNA]</scope>
    <source>
        <strain evidence="4">SNU_AA5</strain>
        <tissue evidence="4">Soma without cirri and trophi</tissue>
    </source>
</reference>
<proteinExistence type="predicted"/>
<gene>
    <name evidence="4" type="ORF">FJT64_015069</name>
</gene>
<evidence type="ECO:0000256" key="3">
    <source>
        <dbReference type="SAM" id="SignalP"/>
    </source>
</evidence>
<evidence type="ECO:0000313" key="4">
    <source>
        <dbReference type="EMBL" id="KAF0314489.1"/>
    </source>
</evidence>
<feature type="compositionally biased region" description="Polar residues" evidence="1">
    <location>
        <begin position="462"/>
        <end position="473"/>
    </location>
</feature>
<feature type="chain" id="PRO_5025568587" description="CUB domain-containing protein" evidence="3">
    <location>
        <begin position="28"/>
        <end position="473"/>
    </location>
</feature>
<feature type="transmembrane region" description="Helical" evidence="2">
    <location>
        <begin position="352"/>
        <end position="375"/>
    </location>
</feature>
<organism evidence="4 5">
    <name type="scientific">Amphibalanus amphitrite</name>
    <name type="common">Striped barnacle</name>
    <name type="synonym">Balanus amphitrite</name>
    <dbReference type="NCBI Taxonomy" id="1232801"/>
    <lineage>
        <taxon>Eukaryota</taxon>
        <taxon>Metazoa</taxon>
        <taxon>Ecdysozoa</taxon>
        <taxon>Arthropoda</taxon>
        <taxon>Crustacea</taxon>
        <taxon>Multicrustacea</taxon>
        <taxon>Cirripedia</taxon>
        <taxon>Thoracica</taxon>
        <taxon>Thoracicalcarea</taxon>
        <taxon>Balanomorpha</taxon>
        <taxon>Balanoidea</taxon>
        <taxon>Balanidae</taxon>
        <taxon>Amphibalaninae</taxon>
        <taxon>Amphibalanus</taxon>
    </lineage>
</organism>